<name>A0A139SL11_9BACT</name>
<protein>
    <recommendedName>
        <fullName evidence="3">Alpha-galactosidase</fullName>
    </recommendedName>
</protein>
<gene>
    <name evidence="1" type="ORF">AXK12_05960</name>
</gene>
<dbReference type="STRING" id="1548208.AXK12_05960"/>
<dbReference type="AlphaFoldDB" id="A0A139SL11"/>
<dbReference type="CDD" id="cd14791">
    <property type="entry name" value="GH36"/>
    <property type="match status" value="1"/>
</dbReference>
<sequence>MPSKTGKTLDFAALPDKRWPGRLVVGGQTLDDFVAVAEEPSPDASWTVRVFQSTSVPTLQIREQWRTIGAVTEWIPTLVNNSAELSGKITGVRSLAASWQTRGPVDFYGNKGSEAELDDFEDRTELDIDTITLMPKGGRSSDGIFPFFALTDRNDALAIGIGWSGRWDATLRHASGNLEVDVGLPQVGFVLRPGESVRLPSILLAQASGASAEQIRRVVRAHLANHVVPKHPAGKIHNFIAHGMMHQYHVTKDVSEQIELEALERAAALGFEAHWVDACWYGDTPDWSGEVGSWNVRRSDFPRGLRPLSDRAHELGMKFIFWMEPERAKPHTEWPRAHPDLFLSFPGDPSEHVGNFWKENVLLLNLGDPRAVDLAFEKISALITEFNADIYRQDFNTTPLDAWYAADAPDRVGMTEIRYVEGLYALWDRIQATHPGIVIDNCASGGRRIDLETLRRAVVLTRTDAVDVGCRATQEGKIDIVNQVECWGLGHWLADHAVLNHTFDAYGVRGALCTGFMAYRVLPKDEHDPEYADAIAAVAEMKRLRSFMADERIGLIAPDLEKEAWMAYQHHRHSNSSGIIVALRGPGADTDSVTLHPEYIDANATYQVTKWNDYRADPLVQLSGAALKELAITIAQTRSSVLVEYQRVDG</sequence>
<evidence type="ECO:0000313" key="2">
    <source>
        <dbReference type="Proteomes" id="UP000071392"/>
    </source>
</evidence>
<evidence type="ECO:0008006" key="3">
    <source>
        <dbReference type="Google" id="ProtNLM"/>
    </source>
</evidence>
<evidence type="ECO:0000313" key="1">
    <source>
        <dbReference type="EMBL" id="KXU35242.1"/>
    </source>
</evidence>
<dbReference type="InterPro" id="IPR002252">
    <property type="entry name" value="Glyco_hydro_36"/>
</dbReference>
<dbReference type="GO" id="GO:0016052">
    <property type="term" value="P:carbohydrate catabolic process"/>
    <property type="evidence" value="ECO:0007669"/>
    <property type="project" value="InterPro"/>
</dbReference>
<dbReference type="InterPro" id="IPR013785">
    <property type="entry name" value="Aldolase_TIM"/>
</dbReference>
<organism evidence="1 2">
    <name type="scientific">Cephaloticoccus capnophilus</name>
    <dbReference type="NCBI Taxonomy" id="1548208"/>
    <lineage>
        <taxon>Bacteria</taxon>
        <taxon>Pseudomonadati</taxon>
        <taxon>Verrucomicrobiota</taxon>
        <taxon>Opitutia</taxon>
        <taxon>Opitutales</taxon>
        <taxon>Opitutaceae</taxon>
        <taxon>Cephaloticoccus</taxon>
    </lineage>
</organism>
<dbReference type="Gene3D" id="2.70.98.60">
    <property type="entry name" value="alpha-galactosidase from lactobacil brevis"/>
    <property type="match status" value="1"/>
</dbReference>
<accession>A0A139SL11</accession>
<reference evidence="1 2" key="1">
    <citation type="submission" date="2016-02" db="EMBL/GenBank/DDBJ databases">
        <authorList>
            <person name="Wen L."/>
            <person name="He K."/>
            <person name="Yang H."/>
        </authorList>
    </citation>
    <scope>NUCLEOTIDE SEQUENCE [LARGE SCALE GENOMIC DNA]</scope>
    <source>
        <strain evidence="1 2">CV41</strain>
    </source>
</reference>
<dbReference type="Gene3D" id="3.20.20.70">
    <property type="entry name" value="Aldolase class I"/>
    <property type="match status" value="1"/>
</dbReference>
<dbReference type="SUPFAM" id="SSF51445">
    <property type="entry name" value="(Trans)glycosidases"/>
    <property type="match status" value="1"/>
</dbReference>
<dbReference type="GO" id="GO:0004557">
    <property type="term" value="F:alpha-galactosidase activity"/>
    <property type="evidence" value="ECO:0007669"/>
    <property type="project" value="InterPro"/>
</dbReference>
<dbReference type="PRINTS" id="PR00743">
    <property type="entry name" value="GLHYDRLASE36"/>
</dbReference>
<dbReference type="EMBL" id="LSZP01000044">
    <property type="protein sequence ID" value="KXU35242.1"/>
    <property type="molecule type" value="Genomic_DNA"/>
</dbReference>
<dbReference type="InterPro" id="IPR038417">
    <property type="entry name" value="Alpga-gal_N_sf"/>
</dbReference>
<keyword evidence="2" id="KW-1185">Reference proteome</keyword>
<dbReference type="OrthoDB" id="9758822at2"/>
<dbReference type="InterPro" id="IPR017853">
    <property type="entry name" value="GH"/>
</dbReference>
<dbReference type="Proteomes" id="UP000071392">
    <property type="component" value="Unassembled WGS sequence"/>
</dbReference>
<comment type="caution">
    <text evidence="1">The sequence shown here is derived from an EMBL/GenBank/DDBJ whole genome shotgun (WGS) entry which is preliminary data.</text>
</comment>
<dbReference type="Pfam" id="PF02065">
    <property type="entry name" value="Melibiase"/>
    <property type="match status" value="1"/>
</dbReference>
<dbReference type="RefSeq" id="WP_068712249.1">
    <property type="nucleotide sequence ID" value="NZ_LSZP01000044.1"/>
</dbReference>
<proteinExistence type="predicted"/>